<name>A0A090F502_MESPL</name>
<dbReference type="Proteomes" id="UP000045285">
    <property type="component" value="Unassembled WGS sequence"/>
</dbReference>
<accession>A0A090F502</accession>
<proteinExistence type="predicted"/>
<sequence length="68" mass="7870">MKLCFQSVYLISSSFSSAQRRCVDSAEDWNLTHFAPTGEQFQEQRVTTFVRNCLKNKEMGWFAGSLKQ</sequence>
<gene>
    <name evidence="1" type="ORF">MPL3356_150285</name>
</gene>
<reference evidence="2" key="1">
    <citation type="submission" date="2014-08" db="EMBL/GenBank/DDBJ databases">
        <authorList>
            <person name="Moulin L."/>
        </authorList>
    </citation>
    <scope>NUCLEOTIDE SEQUENCE [LARGE SCALE GENOMIC DNA]</scope>
</reference>
<keyword evidence="2" id="KW-1185">Reference proteome</keyword>
<dbReference type="AlphaFoldDB" id="A0A090F502"/>
<dbReference type="EMBL" id="CCMZ01000007">
    <property type="protein sequence ID" value="CDX14282.1"/>
    <property type="molecule type" value="Genomic_DNA"/>
</dbReference>
<organism evidence="1 2">
    <name type="scientific">Mesorhizobium plurifarium</name>
    <dbReference type="NCBI Taxonomy" id="69974"/>
    <lineage>
        <taxon>Bacteria</taxon>
        <taxon>Pseudomonadati</taxon>
        <taxon>Pseudomonadota</taxon>
        <taxon>Alphaproteobacteria</taxon>
        <taxon>Hyphomicrobiales</taxon>
        <taxon>Phyllobacteriaceae</taxon>
        <taxon>Mesorhizobium</taxon>
    </lineage>
</organism>
<evidence type="ECO:0000313" key="2">
    <source>
        <dbReference type="Proteomes" id="UP000045285"/>
    </source>
</evidence>
<evidence type="ECO:0000313" key="1">
    <source>
        <dbReference type="EMBL" id="CDX14282.1"/>
    </source>
</evidence>
<protein>
    <submittedName>
        <fullName evidence="1">Uncharacterized protein</fullName>
    </submittedName>
</protein>